<dbReference type="GeneID" id="15806442"/>
<name>L0AZW7_THEEQ</name>
<dbReference type="Gene3D" id="3.30.700.20">
    <property type="entry name" value="Hypothetical protein ph0010, domain 1"/>
    <property type="match status" value="1"/>
</dbReference>
<accession>L0AZW7</accession>
<dbReference type="STRING" id="1537102.L0AZW7"/>
<dbReference type="Proteomes" id="UP000031512">
    <property type="component" value="Chromosome 3"/>
</dbReference>
<dbReference type="NCBIfam" id="TIGR00296">
    <property type="entry name" value="TIGR00296 family protein"/>
    <property type="match status" value="1"/>
</dbReference>
<dbReference type="VEuPathDB" id="PiroplasmaDB:BEWA_005230"/>
<protein>
    <submittedName>
        <fullName evidence="2">AMMECR1 domain-containing protein</fullName>
    </submittedName>
</protein>
<evidence type="ECO:0000313" key="2">
    <source>
        <dbReference type="EMBL" id="AFZ81115.1"/>
    </source>
</evidence>
<dbReference type="InterPro" id="IPR027485">
    <property type="entry name" value="AMMECR1_N"/>
</dbReference>
<dbReference type="PANTHER" id="PTHR13016">
    <property type="entry name" value="AMMECR1 HOMOLOG"/>
    <property type="match status" value="1"/>
</dbReference>
<organism evidence="2 3">
    <name type="scientific">Theileria equi strain WA</name>
    <dbReference type="NCBI Taxonomy" id="1537102"/>
    <lineage>
        <taxon>Eukaryota</taxon>
        <taxon>Sar</taxon>
        <taxon>Alveolata</taxon>
        <taxon>Apicomplexa</taxon>
        <taxon>Aconoidasida</taxon>
        <taxon>Piroplasmida</taxon>
        <taxon>Theileriidae</taxon>
        <taxon>Theileria</taxon>
    </lineage>
</organism>
<dbReference type="InterPro" id="IPR023473">
    <property type="entry name" value="AMMECR1"/>
</dbReference>
<dbReference type="RefSeq" id="XP_004830781.1">
    <property type="nucleotide sequence ID" value="XM_004830724.1"/>
</dbReference>
<dbReference type="InterPro" id="IPR002733">
    <property type="entry name" value="AMMECR1_domain"/>
</dbReference>
<reference evidence="2 3" key="1">
    <citation type="journal article" date="2012" name="BMC Genomics">
        <title>Comparative genomic analysis and phylogenetic position of Theileria equi.</title>
        <authorList>
            <person name="Kappmeyer L.S."/>
            <person name="Thiagarajan M."/>
            <person name="Herndon D.R."/>
            <person name="Ramsay J.D."/>
            <person name="Caler E."/>
            <person name="Djikeng A."/>
            <person name="Gillespie J.J."/>
            <person name="Lau A.O."/>
            <person name="Roalson E.H."/>
            <person name="Silva J.C."/>
            <person name="Silva M.G."/>
            <person name="Suarez C.E."/>
            <person name="Ueti M.W."/>
            <person name="Nene V.M."/>
            <person name="Mealey R.H."/>
            <person name="Knowles D.P."/>
            <person name="Brayton K.A."/>
        </authorList>
    </citation>
    <scope>NUCLEOTIDE SEQUENCE [LARGE SCALE GENOMIC DNA]</scope>
    <source>
        <strain evidence="2 3">WA</strain>
    </source>
</reference>
<gene>
    <name evidence="2" type="ORF">BEWA_005230</name>
</gene>
<dbReference type="InterPro" id="IPR036071">
    <property type="entry name" value="AMMECR1_dom_sf"/>
</dbReference>
<keyword evidence="3" id="KW-1185">Reference proteome</keyword>
<dbReference type="PANTHER" id="PTHR13016:SF0">
    <property type="entry name" value="AMME SYNDROME CANDIDATE GENE 1 PROTEIN"/>
    <property type="match status" value="1"/>
</dbReference>
<dbReference type="AlphaFoldDB" id="L0AZW7"/>
<dbReference type="eggNOG" id="KOG3274">
    <property type="taxonomic scope" value="Eukaryota"/>
</dbReference>
<proteinExistence type="predicted"/>
<dbReference type="Pfam" id="PF01871">
    <property type="entry name" value="AMMECR1"/>
    <property type="match status" value="1"/>
</dbReference>
<dbReference type="SUPFAM" id="SSF143447">
    <property type="entry name" value="AMMECR1-like"/>
    <property type="match status" value="1"/>
</dbReference>
<feature type="domain" description="AMMECR1" evidence="1">
    <location>
        <begin position="3"/>
        <end position="206"/>
    </location>
</feature>
<dbReference type="EMBL" id="CP001670">
    <property type="protein sequence ID" value="AFZ81115.1"/>
    <property type="molecule type" value="Genomic_DNA"/>
</dbReference>
<dbReference type="PROSITE" id="PS51112">
    <property type="entry name" value="AMMECR1"/>
    <property type="match status" value="1"/>
</dbReference>
<dbReference type="KEGG" id="beq:BEWA_005230"/>
<sequence length="207" mass="23556">MVSAIDELINDVDSSICAVCFDVLEEALNNANPNSRDSLNKLISNDITCPLFVTWMTKSNDGLDEDLRGCIGTLEPVKIEHLRRYAYMSAFNDDRFAPISSHELESLICKVSILHSYEDCNGCEDWTIGTHGIIVNFVYNKKRYSATYLPEVALEHNMSKSTAINQLIRKSGYRFSITDDLLASLKVTRYQSKKIQMDYSEYKNLEN</sequence>
<evidence type="ECO:0000259" key="1">
    <source>
        <dbReference type="PROSITE" id="PS51112"/>
    </source>
</evidence>
<evidence type="ECO:0000313" key="3">
    <source>
        <dbReference type="Proteomes" id="UP000031512"/>
    </source>
</evidence>
<dbReference type="OrthoDB" id="24630at2759"/>